<dbReference type="FunFam" id="3.10.129.10:FF:000001">
    <property type="entry name" value="3-hydroxyacyl-[acyl-carrier-protein] dehydratase FabZ"/>
    <property type="match status" value="1"/>
</dbReference>
<dbReference type="NCBIfam" id="NF000582">
    <property type="entry name" value="PRK00006.1"/>
    <property type="match status" value="1"/>
</dbReference>
<evidence type="ECO:0000313" key="11">
    <source>
        <dbReference type="EMBL" id="ASN60026.1"/>
    </source>
</evidence>
<keyword evidence="9" id="KW-0456">Lyase</keyword>
<dbReference type="KEGG" id="lcv:FBA2_05615"/>
<evidence type="ECO:0000256" key="3">
    <source>
        <dbReference type="ARBA" id="ARBA00009174"/>
    </source>
</evidence>
<evidence type="ECO:0000313" key="12">
    <source>
        <dbReference type="EMBL" id="BCX29603.1"/>
    </source>
</evidence>
<dbReference type="EMBL" id="CP022474">
    <property type="protein sequence ID" value="ASN60026.1"/>
    <property type="molecule type" value="Genomic_DNA"/>
</dbReference>
<dbReference type="SUPFAM" id="SSF54637">
    <property type="entry name" value="Thioesterase/thiol ester dehydrase-isomerase"/>
    <property type="match status" value="1"/>
</dbReference>
<comment type="subcellular location">
    <subcellularLocation>
        <location evidence="2">Cytoplasm</location>
    </subcellularLocation>
</comment>
<evidence type="ECO:0000256" key="1">
    <source>
        <dbReference type="ARBA" id="ARBA00001055"/>
    </source>
</evidence>
<dbReference type="InterPro" id="IPR029069">
    <property type="entry name" value="HotDog_dom_sf"/>
</dbReference>
<dbReference type="PANTHER" id="PTHR30272">
    <property type="entry name" value="3-HYDROXYACYL-[ACYL-CARRIER-PROTEIN] DEHYDRATASE"/>
    <property type="match status" value="1"/>
</dbReference>
<dbReference type="EMBL" id="AP024685">
    <property type="protein sequence ID" value="BCX29603.1"/>
    <property type="molecule type" value="Genomic_DNA"/>
</dbReference>
<dbReference type="GO" id="GO:0019171">
    <property type="term" value="F:(3R)-hydroxyacyl-[acyl-carrier-protein] dehydratase activity"/>
    <property type="evidence" value="ECO:0007669"/>
    <property type="project" value="UniProtKB-EC"/>
</dbReference>
<keyword evidence="5" id="KW-0963">Cytoplasm</keyword>
<evidence type="ECO:0000313" key="14">
    <source>
        <dbReference type="Proteomes" id="UP000825100"/>
    </source>
</evidence>
<dbReference type="GO" id="GO:0005737">
    <property type="term" value="C:cytoplasm"/>
    <property type="evidence" value="ECO:0007669"/>
    <property type="project" value="UniProtKB-SubCell"/>
</dbReference>
<sequence>MTRLNTTEIMALIPNRYPIIYIDTVESLVPGQEVVAVKNVTINEQFMRGYRPDAPQMPNTLMIEALAQTASILILKSPEFFGKTAYLGAAKNVVFNRVILPGDQIKFTVTLTKKKENMGVVQTHATVNDQVVCEAELTFVVAPRDDLLKSQQAT</sequence>
<evidence type="ECO:0000313" key="13">
    <source>
        <dbReference type="Proteomes" id="UP000199749"/>
    </source>
</evidence>
<keyword evidence="8" id="KW-0443">Lipid metabolism</keyword>
<dbReference type="RefSeq" id="WP_039099143.1">
    <property type="nucleotide sequence ID" value="NZ_AP024685.1"/>
</dbReference>
<accession>A0A0B2XM17</accession>
<reference evidence="11 13" key="1">
    <citation type="submission" date="2017-07" db="EMBL/GenBank/DDBJ databases">
        <title>Lactobacillus curvatus MRS6 whole genome.</title>
        <authorList>
            <person name="Jans C."/>
            <person name="Lagler S."/>
            <person name="Lacroix C."/>
            <person name="Meile L."/>
            <person name="Stevens M.J.A."/>
        </authorList>
    </citation>
    <scope>NUCLEOTIDE SEQUENCE [LARGE SCALE GENOMIC DNA]</scope>
    <source>
        <strain evidence="11 13">MRS6</strain>
    </source>
</reference>
<gene>
    <name evidence="12" type="primary">fabA</name>
    <name evidence="11" type="ORF">CG419_05000</name>
    <name evidence="12" type="ORF">LTWDN19_01700</name>
</gene>
<keyword evidence="14" id="KW-1185">Reference proteome</keyword>
<dbReference type="OrthoDB" id="9772788at2"/>
<keyword evidence="6" id="KW-0444">Lipid biosynthesis</keyword>
<dbReference type="InterPro" id="IPR013114">
    <property type="entry name" value="FabA_FabZ"/>
</dbReference>
<proteinExistence type="inferred from homology"/>
<comment type="function">
    <text evidence="10">Involved in unsaturated fatty acids biosynthesis. Catalyzes the dehydration of short chain beta-hydroxyacyl-ACPs and long chain saturated and unsaturated beta-hydroxyacyl-ACPs.</text>
</comment>
<protein>
    <recommendedName>
        <fullName evidence="4">3-hydroxyacyl-[acyl-carrier-protein] dehydratase</fullName>
        <ecNumber evidence="4">4.2.1.59</ecNumber>
    </recommendedName>
</protein>
<evidence type="ECO:0000256" key="9">
    <source>
        <dbReference type="ARBA" id="ARBA00023239"/>
    </source>
</evidence>
<dbReference type="GO" id="GO:0009245">
    <property type="term" value="P:lipid A biosynthetic process"/>
    <property type="evidence" value="ECO:0007669"/>
    <property type="project" value="UniProtKB-KW"/>
</dbReference>
<organism evidence="11 13">
    <name type="scientific">Latilactobacillus curvatus</name>
    <name type="common">Lactobacillus curvatus</name>
    <dbReference type="NCBI Taxonomy" id="28038"/>
    <lineage>
        <taxon>Bacteria</taxon>
        <taxon>Bacillati</taxon>
        <taxon>Bacillota</taxon>
        <taxon>Bacilli</taxon>
        <taxon>Lactobacillales</taxon>
        <taxon>Lactobacillaceae</taxon>
        <taxon>Latilactobacillus</taxon>
    </lineage>
</organism>
<dbReference type="Pfam" id="PF07977">
    <property type="entry name" value="FabA"/>
    <property type="match status" value="1"/>
</dbReference>
<dbReference type="Proteomes" id="UP000199749">
    <property type="component" value="Chromosome"/>
</dbReference>
<dbReference type="GO" id="GO:0016020">
    <property type="term" value="C:membrane"/>
    <property type="evidence" value="ECO:0007669"/>
    <property type="project" value="GOC"/>
</dbReference>
<reference evidence="12 14" key="2">
    <citation type="submission" date="2021-05" db="EMBL/GenBank/DDBJ databases">
        <title>Complete Genome Sequence of Latilactobacillus sp. Strain WDN19, a High D-Aspartate-producing Lactic Acid Bacterium Isolated from a Japanese Pickle.</title>
        <authorList>
            <person name="Kajitani K."/>
            <person name="Takahashi S."/>
        </authorList>
    </citation>
    <scope>NUCLEOTIDE SEQUENCE [LARGE SCALE GENOMIC DNA]</scope>
    <source>
        <strain evidence="12 14">WDN19</strain>
    </source>
</reference>
<evidence type="ECO:0000256" key="7">
    <source>
        <dbReference type="ARBA" id="ARBA00022556"/>
    </source>
</evidence>
<comment type="similarity">
    <text evidence="3">Belongs to the thioester dehydratase family. FabZ subfamily.</text>
</comment>
<name>A0A0B2XM17_LATCU</name>
<evidence type="ECO:0000256" key="6">
    <source>
        <dbReference type="ARBA" id="ARBA00022516"/>
    </source>
</evidence>
<evidence type="ECO:0000256" key="8">
    <source>
        <dbReference type="ARBA" id="ARBA00023098"/>
    </source>
</evidence>
<evidence type="ECO:0000256" key="5">
    <source>
        <dbReference type="ARBA" id="ARBA00022490"/>
    </source>
</evidence>
<evidence type="ECO:0000256" key="10">
    <source>
        <dbReference type="ARBA" id="ARBA00025049"/>
    </source>
</evidence>
<evidence type="ECO:0000256" key="2">
    <source>
        <dbReference type="ARBA" id="ARBA00004496"/>
    </source>
</evidence>
<dbReference type="Gene3D" id="3.10.129.10">
    <property type="entry name" value="Hotdog Thioesterase"/>
    <property type="match status" value="1"/>
</dbReference>
<dbReference type="CDD" id="cd01288">
    <property type="entry name" value="FabZ"/>
    <property type="match status" value="1"/>
</dbReference>
<comment type="catalytic activity">
    <reaction evidence="1">
        <text>a (3R)-hydroxyacyl-[ACP] = a (2E)-enoyl-[ACP] + H2O</text>
        <dbReference type="Rhea" id="RHEA:13097"/>
        <dbReference type="Rhea" id="RHEA-COMP:9925"/>
        <dbReference type="Rhea" id="RHEA-COMP:9945"/>
        <dbReference type="ChEBI" id="CHEBI:15377"/>
        <dbReference type="ChEBI" id="CHEBI:78784"/>
        <dbReference type="ChEBI" id="CHEBI:78827"/>
        <dbReference type="EC" id="4.2.1.59"/>
    </reaction>
</comment>
<dbReference type="AlphaFoldDB" id="A0A0B2XM17"/>
<evidence type="ECO:0000256" key="4">
    <source>
        <dbReference type="ARBA" id="ARBA00013167"/>
    </source>
</evidence>
<dbReference type="EC" id="4.2.1.59" evidence="4"/>
<dbReference type="Proteomes" id="UP000825100">
    <property type="component" value="Chromosome"/>
</dbReference>
<dbReference type="PANTHER" id="PTHR30272:SF1">
    <property type="entry name" value="3-HYDROXYACYL-[ACYL-CARRIER-PROTEIN] DEHYDRATASE"/>
    <property type="match status" value="1"/>
</dbReference>
<keyword evidence="7" id="KW-0441">Lipid A biosynthesis</keyword>